<proteinExistence type="predicted"/>
<dbReference type="AlphaFoldDB" id="A0A4Y2GPH3"/>
<gene>
    <name evidence="1" type="ORF">AVEN_275639_1</name>
</gene>
<reference evidence="1 2" key="1">
    <citation type="journal article" date="2019" name="Sci. Rep.">
        <title>Orb-weaving spider Araneus ventricosus genome elucidates the spidroin gene catalogue.</title>
        <authorList>
            <person name="Kono N."/>
            <person name="Nakamura H."/>
            <person name="Ohtoshi R."/>
            <person name="Moran D.A.P."/>
            <person name="Shinohara A."/>
            <person name="Yoshida Y."/>
            <person name="Fujiwara M."/>
            <person name="Mori M."/>
            <person name="Tomita M."/>
            <person name="Arakawa K."/>
        </authorList>
    </citation>
    <scope>NUCLEOTIDE SEQUENCE [LARGE SCALE GENOMIC DNA]</scope>
</reference>
<comment type="caution">
    <text evidence="1">The sequence shown here is derived from an EMBL/GenBank/DDBJ whole genome shotgun (WGS) entry which is preliminary data.</text>
</comment>
<organism evidence="1 2">
    <name type="scientific">Araneus ventricosus</name>
    <name type="common">Orbweaver spider</name>
    <name type="synonym">Epeira ventricosa</name>
    <dbReference type="NCBI Taxonomy" id="182803"/>
    <lineage>
        <taxon>Eukaryota</taxon>
        <taxon>Metazoa</taxon>
        <taxon>Ecdysozoa</taxon>
        <taxon>Arthropoda</taxon>
        <taxon>Chelicerata</taxon>
        <taxon>Arachnida</taxon>
        <taxon>Araneae</taxon>
        <taxon>Araneomorphae</taxon>
        <taxon>Entelegynae</taxon>
        <taxon>Araneoidea</taxon>
        <taxon>Araneidae</taxon>
        <taxon>Araneus</taxon>
    </lineage>
</organism>
<dbReference type="EMBL" id="BGPR01001458">
    <property type="protein sequence ID" value="GBM54438.1"/>
    <property type="molecule type" value="Genomic_DNA"/>
</dbReference>
<sequence length="121" mass="13316">MFSLPASTVPTRKIVQYFSLQPQTASQLHLVVIKETFARVVALRRKRPQCTGINICQIARWVGFEEISGALSCHTCIAPVVRKFRNHPTVGINHSEHGSLVVGRPGVRLSSGVKGRRSSTP</sequence>
<evidence type="ECO:0000313" key="2">
    <source>
        <dbReference type="Proteomes" id="UP000499080"/>
    </source>
</evidence>
<evidence type="ECO:0000313" key="1">
    <source>
        <dbReference type="EMBL" id="GBM54438.1"/>
    </source>
</evidence>
<protein>
    <submittedName>
        <fullName evidence="1">Uncharacterized protein</fullName>
    </submittedName>
</protein>
<keyword evidence="2" id="KW-1185">Reference proteome</keyword>
<dbReference type="Proteomes" id="UP000499080">
    <property type="component" value="Unassembled WGS sequence"/>
</dbReference>
<accession>A0A4Y2GPH3</accession>
<name>A0A4Y2GPH3_ARAVE</name>